<evidence type="ECO:0000256" key="4">
    <source>
        <dbReference type="ARBA" id="ARBA00029821"/>
    </source>
</evidence>
<keyword evidence="9" id="KW-1185">Reference proteome</keyword>
<dbReference type="PANTHER" id="PTHR21451">
    <property type="entry name" value="HISTONE H3 METHYLTRANSFERASE"/>
    <property type="match status" value="1"/>
</dbReference>
<dbReference type="OrthoDB" id="443402at2759"/>
<dbReference type="InParanoid" id="A0A2R5GNS6"/>
<dbReference type="GO" id="GO:0051726">
    <property type="term" value="P:regulation of cell cycle"/>
    <property type="evidence" value="ECO:0007669"/>
    <property type="project" value="InterPro"/>
</dbReference>
<comment type="caution">
    <text evidence="8">The sequence shown here is derived from an EMBL/GenBank/DDBJ whole genome shotgun (WGS) entry which is preliminary data.</text>
</comment>
<dbReference type="CDD" id="cd02440">
    <property type="entry name" value="AdoMet_MTases"/>
    <property type="match status" value="1"/>
</dbReference>
<feature type="domain" description="DOT1" evidence="7">
    <location>
        <begin position="239"/>
        <end position="524"/>
    </location>
</feature>
<keyword evidence="6" id="KW-0539">Nucleus</keyword>
<keyword evidence="6 8" id="KW-0808">Transferase</keyword>
<keyword evidence="6" id="KW-0949">S-adenosyl-L-methionine</keyword>
<comment type="function">
    <text evidence="6">Histone methyltransferase that specifically trimethylates histone H3 to form H3K79me3. This methylation is required for telomere silencing and for the pachytene checkpoint during the meiotic cell cycle by allowing the recruitment of RAD9 to double strand breaks. Nucleosomes are preferred as substrate compared to free histone.</text>
</comment>
<comment type="similarity">
    <text evidence="6">Belongs to the class I-like SAM-binding methyltransferase superfamily. DOT1 family.</text>
</comment>
<evidence type="ECO:0000259" key="7">
    <source>
        <dbReference type="PROSITE" id="PS51569"/>
    </source>
</evidence>
<dbReference type="SUPFAM" id="SSF53335">
    <property type="entry name" value="S-adenosyl-L-methionine-dependent methyltransferases"/>
    <property type="match status" value="1"/>
</dbReference>
<dbReference type="Gene3D" id="3.40.50.150">
    <property type="entry name" value="Vaccinia Virus protein VP39"/>
    <property type="match status" value="1"/>
</dbReference>
<dbReference type="Pfam" id="PF08123">
    <property type="entry name" value="DOT1"/>
    <property type="match status" value="1"/>
</dbReference>
<keyword evidence="3 6" id="KW-0156">Chromatin regulator</keyword>
<organism evidence="8 9">
    <name type="scientific">Hondaea fermentalgiana</name>
    <dbReference type="NCBI Taxonomy" id="2315210"/>
    <lineage>
        <taxon>Eukaryota</taxon>
        <taxon>Sar</taxon>
        <taxon>Stramenopiles</taxon>
        <taxon>Bigyra</taxon>
        <taxon>Labyrinthulomycetes</taxon>
        <taxon>Thraustochytrida</taxon>
        <taxon>Thraustochytriidae</taxon>
        <taxon>Hondaea</taxon>
    </lineage>
</organism>
<dbReference type="PROSITE" id="PS51569">
    <property type="entry name" value="DOT1"/>
    <property type="match status" value="1"/>
</dbReference>
<evidence type="ECO:0000256" key="1">
    <source>
        <dbReference type="ARBA" id="ARBA00012190"/>
    </source>
</evidence>
<sequence>MYASPSFELIEELTPKARERAAGMDTLAVVDISEEDVGPQHAQTRNSEQTNHVEVVQVSPPISPAEFKKTMREYPNEHDVYLSRRTRETHRCTEHKPLMIDDRGRFVYDNLVFQKTIYLSYYVEAGVTIIIHKSNAEGQPVPLFKDSVVESAEGVWRHYPLDVIEGAVLTLTFHQCYAYSFNMNVSNQDTSSCGPVQQVAFNTGYDFICVPEPFDVMKLELVASALEVSQSSSSSSSIFWSSLPVSSRVHEYTAYVEEDVNDVDDICPKGVLCRYEACNNHFAKMILRMAAGWIHRELLARGGTRKDSAEVTDEPTRDSNQAAIEALDEHIFANIDGYKVAAAVKRELREQKRYEETTALTYGEVRCSAFADLLRECAPTEKGTFADIGSGTGKAVLTAALCGFHDCLGIEIVDKLHACAEQGLDRAIREGLIAQDAQVKFVHGDSFALVDRWTQKDLIFAPTTCFTEDLMAQLTAALSALKPGARIITTTRTLTSKLLKLVLRKRFKYARGSLVFMVYERVAK</sequence>
<keyword evidence="6 8" id="KW-0489">Methyltransferase</keyword>
<comment type="miscellaneous">
    <text evidence="6">In contrast to other lysine histone methyltransferases, it does not contain a SET domain, suggesting the existence of another mechanism for methylation of lysine residues of histones.</text>
</comment>
<evidence type="ECO:0000256" key="2">
    <source>
        <dbReference type="ARBA" id="ARBA00020987"/>
    </source>
</evidence>
<dbReference type="InterPro" id="IPR030445">
    <property type="entry name" value="H3-K79_meTrfase"/>
</dbReference>
<dbReference type="PANTHER" id="PTHR21451:SF19">
    <property type="entry name" value="ACTIVATED IN BLOCKED UNFOLDED PROTEIN RESPONSE"/>
    <property type="match status" value="1"/>
</dbReference>
<dbReference type="Proteomes" id="UP000241890">
    <property type="component" value="Unassembled WGS sequence"/>
</dbReference>
<dbReference type="EC" id="2.1.1.360" evidence="1 6"/>
<dbReference type="AlphaFoldDB" id="A0A2R5GNS6"/>
<dbReference type="InterPro" id="IPR029063">
    <property type="entry name" value="SAM-dependent_MTases_sf"/>
</dbReference>
<dbReference type="InterPro" id="IPR025789">
    <property type="entry name" value="DOT1_dom"/>
</dbReference>
<evidence type="ECO:0000313" key="8">
    <source>
        <dbReference type="EMBL" id="GBG29524.1"/>
    </source>
</evidence>
<proteinExistence type="inferred from homology"/>
<dbReference type="EMBL" id="BEYU01000059">
    <property type="protein sequence ID" value="GBG29524.1"/>
    <property type="molecule type" value="Genomic_DNA"/>
</dbReference>
<dbReference type="GO" id="GO:0005634">
    <property type="term" value="C:nucleus"/>
    <property type="evidence" value="ECO:0007669"/>
    <property type="project" value="UniProtKB-SubCell"/>
</dbReference>
<evidence type="ECO:0000256" key="6">
    <source>
        <dbReference type="RuleBase" id="RU271113"/>
    </source>
</evidence>
<evidence type="ECO:0000256" key="5">
    <source>
        <dbReference type="ARBA" id="ARBA00047770"/>
    </source>
</evidence>
<comment type="catalytic activity">
    <reaction evidence="5 6">
        <text>L-lysyl(79)-[histone H3] + 3 S-adenosyl-L-methionine = N(6),N(6),N(6)-trimethyl-L-lysyl(79)-[histone H3] + 3 S-adenosyl-L-homocysteine + 3 H(+)</text>
        <dbReference type="Rhea" id="RHEA:60328"/>
        <dbReference type="Rhea" id="RHEA-COMP:15549"/>
        <dbReference type="Rhea" id="RHEA-COMP:15552"/>
        <dbReference type="ChEBI" id="CHEBI:15378"/>
        <dbReference type="ChEBI" id="CHEBI:29969"/>
        <dbReference type="ChEBI" id="CHEBI:57856"/>
        <dbReference type="ChEBI" id="CHEBI:59789"/>
        <dbReference type="ChEBI" id="CHEBI:61961"/>
        <dbReference type="EC" id="2.1.1.360"/>
    </reaction>
</comment>
<evidence type="ECO:0000313" key="9">
    <source>
        <dbReference type="Proteomes" id="UP000241890"/>
    </source>
</evidence>
<protein>
    <recommendedName>
        <fullName evidence="2 6">Histone-lysine N-methyltransferase, H3 lysine-79 specific</fullName>
        <ecNumber evidence="1 6">2.1.1.360</ecNumber>
    </recommendedName>
    <alternativeName>
        <fullName evidence="4 6">Histone H3-K79 methyltransferase</fullName>
    </alternativeName>
</protein>
<dbReference type="GO" id="GO:0140956">
    <property type="term" value="F:histone H3K79 trimethyltransferase activity"/>
    <property type="evidence" value="ECO:0007669"/>
    <property type="project" value="UniProtKB-EC"/>
</dbReference>
<name>A0A2R5GNS6_9STRA</name>
<evidence type="ECO:0000256" key="3">
    <source>
        <dbReference type="ARBA" id="ARBA00022853"/>
    </source>
</evidence>
<dbReference type="GO" id="GO:0032259">
    <property type="term" value="P:methylation"/>
    <property type="evidence" value="ECO:0007669"/>
    <property type="project" value="UniProtKB-KW"/>
</dbReference>
<accession>A0A2R5GNS6</accession>
<gene>
    <name evidence="8" type="ORF">FCC1311_057452</name>
</gene>
<reference evidence="8 9" key="1">
    <citation type="submission" date="2017-12" db="EMBL/GenBank/DDBJ databases">
        <title>Sequencing, de novo assembly and annotation of complete genome of a new Thraustochytrid species, strain FCC1311.</title>
        <authorList>
            <person name="Sedici K."/>
            <person name="Godart F."/>
            <person name="Aiese Cigliano R."/>
            <person name="Sanseverino W."/>
            <person name="Barakat M."/>
            <person name="Ortet P."/>
            <person name="Marechal E."/>
            <person name="Cagnac O."/>
            <person name="Amato A."/>
        </authorList>
    </citation>
    <scope>NUCLEOTIDE SEQUENCE [LARGE SCALE GENOMIC DNA]</scope>
</reference>
<comment type="subcellular location">
    <subcellularLocation>
        <location evidence="6">Nucleus</location>
    </subcellularLocation>
</comment>